<proteinExistence type="predicted"/>
<feature type="chain" id="PRO_5005849309" description="Chromosome segregation ATPase" evidence="1">
    <location>
        <begin position="26"/>
        <end position="230"/>
    </location>
</feature>
<dbReference type="EMBL" id="LGLN01000099">
    <property type="protein sequence ID" value="KPC23623.1"/>
    <property type="molecule type" value="Genomic_DNA"/>
</dbReference>
<dbReference type="AlphaFoldDB" id="A0A0N0GCF0"/>
<dbReference type="Proteomes" id="UP000037891">
    <property type="component" value="Unassembled WGS sequence"/>
</dbReference>
<evidence type="ECO:0000256" key="1">
    <source>
        <dbReference type="SAM" id="SignalP"/>
    </source>
</evidence>
<sequence>MRMLNLLTLAAVLSTGFAVSAPANAAVSPAFVSAGQSCHFTPVADSAAALQYRQSVGVLYSENTLSNLQYLNNYHSVALRSGQNGALDSRIRNAFINSSDPKLATDWLIGSLQKEFATVTVYDTLDTLMQARPDVIVMLDTYNRLVSKRNSQVEARFMARFYDNNLQYIGKAEGEVVRELTSVWVQGKAAPEIAAQIDQQRELQVNALKQFDASLKALVVQADRDQVAAN</sequence>
<gene>
    <name evidence="2" type="ORF">ABJ99_5190</name>
</gene>
<comment type="caution">
    <text evidence="2">The sequence shown here is derived from an EMBL/GenBank/DDBJ whole genome shotgun (WGS) entry which is preliminary data.</text>
</comment>
<accession>A0A0N0GCF0</accession>
<evidence type="ECO:0000313" key="2">
    <source>
        <dbReference type="EMBL" id="KPC23623.1"/>
    </source>
</evidence>
<reference evidence="2 3" key="1">
    <citation type="submission" date="2015-07" db="EMBL/GenBank/DDBJ databases">
        <authorList>
            <person name="Noorani M."/>
        </authorList>
    </citation>
    <scope>NUCLEOTIDE SEQUENCE [LARGE SCALE GENOMIC DNA]</scope>
    <source>
        <strain evidence="2 3">0788_9</strain>
    </source>
</reference>
<name>A0A0N0GCF0_PSESX</name>
<protein>
    <recommendedName>
        <fullName evidence="4">Chromosome segregation ATPase</fullName>
    </recommendedName>
</protein>
<evidence type="ECO:0000313" key="3">
    <source>
        <dbReference type="Proteomes" id="UP000037891"/>
    </source>
</evidence>
<dbReference type="PATRIC" id="fig|81035.3.peg.5603"/>
<organism evidence="2 3">
    <name type="scientific">Pseudomonas syringae pv. cilantro</name>
    <dbReference type="NCBI Taxonomy" id="81035"/>
    <lineage>
        <taxon>Bacteria</taxon>
        <taxon>Pseudomonadati</taxon>
        <taxon>Pseudomonadota</taxon>
        <taxon>Gammaproteobacteria</taxon>
        <taxon>Pseudomonadales</taxon>
        <taxon>Pseudomonadaceae</taxon>
        <taxon>Pseudomonas</taxon>
        <taxon>Pseudomonas syringae</taxon>
    </lineage>
</organism>
<evidence type="ECO:0008006" key="4">
    <source>
        <dbReference type="Google" id="ProtNLM"/>
    </source>
</evidence>
<keyword evidence="1" id="KW-0732">Signal</keyword>
<dbReference type="RefSeq" id="WP_054088213.1">
    <property type="nucleotide sequence ID" value="NZ_LGLN01000099.1"/>
</dbReference>
<feature type="signal peptide" evidence="1">
    <location>
        <begin position="1"/>
        <end position="25"/>
    </location>
</feature>
<reference evidence="2 3" key="2">
    <citation type="submission" date="2015-10" db="EMBL/GenBank/DDBJ databases">
        <title>Comparative genomics and high-throughput reverse genetic screens identify a new phytobacterial MAMP and an Arabidopsis receptor required for immune elicitation.</title>
        <authorList>
            <person name="Mott G.A."/>
            <person name="Thakur S."/>
            <person name="Wang P.W."/>
            <person name="Desveaux D."/>
            <person name="Guttman D.S."/>
        </authorList>
    </citation>
    <scope>NUCLEOTIDE SEQUENCE [LARGE SCALE GENOMIC DNA]</scope>
    <source>
        <strain evidence="2 3">0788_9</strain>
    </source>
</reference>